<dbReference type="InterPro" id="IPR036291">
    <property type="entry name" value="NAD(P)-bd_dom_sf"/>
</dbReference>
<comment type="similarity">
    <text evidence="4">Belongs to the zinc-containing alcohol dehydrogenase family.</text>
</comment>
<protein>
    <submittedName>
        <fullName evidence="6">Threonine dehydrogenase</fullName>
    </submittedName>
</protein>
<dbReference type="SUPFAM" id="SSF50129">
    <property type="entry name" value="GroES-like"/>
    <property type="match status" value="1"/>
</dbReference>
<keyword evidence="7" id="KW-1185">Reference proteome</keyword>
<dbReference type="InterPro" id="IPR011032">
    <property type="entry name" value="GroES-like_sf"/>
</dbReference>
<evidence type="ECO:0000313" key="7">
    <source>
        <dbReference type="Proteomes" id="UP000254051"/>
    </source>
</evidence>
<dbReference type="SMART" id="SM00829">
    <property type="entry name" value="PKS_ER"/>
    <property type="match status" value="1"/>
</dbReference>
<dbReference type="InterPro" id="IPR050129">
    <property type="entry name" value="Zn_alcohol_dh"/>
</dbReference>
<dbReference type="OrthoDB" id="9769198at2"/>
<dbReference type="InterPro" id="IPR013149">
    <property type="entry name" value="ADH-like_C"/>
</dbReference>
<keyword evidence="3" id="KW-0560">Oxidoreductase</keyword>
<sequence length="359" mass="39169">MNKKMKAQVVKTPYEMEYMDVPVPQISDDEVLIKVKVCGICGSDTSIYTGKYAADKLPLITGHEFVGEIAEIGRNSEGLQIGDRVAVDICLTCGHCYFCRHNDGLLCETFRQLGIHTDGGFAEYVKAPWKNCYKIPDSMDDFTAAFVEPMTAVLHASQKMEPEVASSVAVIGCGLGILHAAVAKARGCCPVIVIGSRPARLEIAKEMGADYTINIHEVDDPVAEVMKLTGGIGVDHVVESVGTPGTYEQAFKMLRRGGKLTAFGICAEDAAASIEPYQFVLGEKKVSGSCAGIGNNWAQAIKLLQYEIIKPQKMFSMAVPLSELQDALAELKTNKDLVKVFVCPELTERKYFVQQKEEK</sequence>
<dbReference type="PANTHER" id="PTHR43401">
    <property type="entry name" value="L-THREONINE 3-DEHYDROGENASE"/>
    <property type="match status" value="1"/>
</dbReference>
<dbReference type="InterPro" id="IPR002328">
    <property type="entry name" value="ADH_Zn_CS"/>
</dbReference>
<dbReference type="AlphaFoldDB" id="A0A315ZZ98"/>
<comment type="cofactor">
    <cofactor evidence="4">
        <name>Zn(2+)</name>
        <dbReference type="ChEBI" id="CHEBI:29105"/>
    </cofactor>
</comment>
<dbReference type="EMBL" id="UHJJ01000004">
    <property type="protein sequence ID" value="SUQ14007.1"/>
    <property type="molecule type" value="Genomic_DNA"/>
</dbReference>
<dbReference type="RefSeq" id="WP_109710466.1">
    <property type="nucleotide sequence ID" value="NZ_QGDS01000004.1"/>
</dbReference>
<accession>A0A315ZZ98</accession>
<dbReference type="InterPro" id="IPR013154">
    <property type="entry name" value="ADH-like_N"/>
</dbReference>
<dbReference type="PANTHER" id="PTHR43401:SF2">
    <property type="entry name" value="L-THREONINE 3-DEHYDROGENASE"/>
    <property type="match status" value="1"/>
</dbReference>
<dbReference type="InterPro" id="IPR020843">
    <property type="entry name" value="ER"/>
</dbReference>
<keyword evidence="2 4" id="KW-0862">Zinc</keyword>
<dbReference type="Gene3D" id="3.90.180.10">
    <property type="entry name" value="Medium-chain alcohol dehydrogenases, catalytic domain"/>
    <property type="match status" value="1"/>
</dbReference>
<dbReference type="SUPFAM" id="SSF51735">
    <property type="entry name" value="NAD(P)-binding Rossmann-fold domains"/>
    <property type="match status" value="1"/>
</dbReference>
<dbReference type="Proteomes" id="UP000254051">
    <property type="component" value="Unassembled WGS sequence"/>
</dbReference>
<evidence type="ECO:0000256" key="3">
    <source>
        <dbReference type="ARBA" id="ARBA00023002"/>
    </source>
</evidence>
<evidence type="ECO:0000256" key="1">
    <source>
        <dbReference type="ARBA" id="ARBA00022723"/>
    </source>
</evidence>
<organism evidence="6 7">
    <name type="scientific">Faecalicatena contorta</name>
    <dbReference type="NCBI Taxonomy" id="39482"/>
    <lineage>
        <taxon>Bacteria</taxon>
        <taxon>Bacillati</taxon>
        <taxon>Bacillota</taxon>
        <taxon>Clostridia</taxon>
        <taxon>Lachnospirales</taxon>
        <taxon>Lachnospiraceae</taxon>
        <taxon>Faecalicatena</taxon>
    </lineage>
</organism>
<dbReference type="Gene3D" id="3.40.50.720">
    <property type="entry name" value="NAD(P)-binding Rossmann-like Domain"/>
    <property type="match status" value="1"/>
</dbReference>
<keyword evidence="1 4" id="KW-0479">Metal-binding</keyword>
<evidence type="ECO:0000259" key="5">
    <source>
        <dbReference type="SMART" id="SM00829"/>
    </source>
</evidence>
<evidence type="ECO:0000313" key="6">
    <source>
        <dbReference type="EMBL" id="SUQ14007.1"/>
    </source>
</evidence>
<feature type="domain" description="Enoyl reductase (ER)" evidence="5">
    <location>
        <begin position="11"/>
        <end position="342"/>
    </location>
</feature>
<gene>
    <name evidence="6" type="ORF">SAMN05216529_104324</name>
</gene>
<name>A0A315ZZ98_9FIRM</name>
<reference evidence="7" key="1">
    <citation type="submission" date="2017-07" db="EMBL/GenBank/DDBJ databases">
        <authorList>
            <person name="Varghese N."/>
            <person name="Submissions S."/>
        </authorList>
    </citation>
    <scope>NUCLEOTIDE SEQUENCE [LARGE SCALE GENOMIC DNA]</scope>
    <source>
        <strain evidence="7">NLAE-zl-C134</strain>
    </source>
</reference>
<dbReference type="GO" id="GO:0008270">
    <property type="term" value="F:zinc ion binding"/>
    <property type="evidence" value="ECO:0007669"/>
    <property type="project" value="InterPro"/>
</dbReference>
<dbReference type="Pfam" id="PF08240">
    <property type="entry name" value="ADH_N"/>
    <property type="match status" value="1"/>
</dbReference>
<evidence type="ECO:0000256" key="4">
    <source>
        <dbReference type="RuleBase" id="RU361277"/>
    </source>
</evidence>
<evidence type="ECO:0000256" key="2">
    <source>
        <dbReference type="ARBA" id="ARBA00022833"/>
    </source>
</evidence>
<dbReference type="GO" id="GO:0016491">
    <property type="term" value="F:oxidoreductase activity"/>
    <property type="evidence" value="ECO:0007669"/>
    <property type="project" value="UniProtKB-KW"/>
</dbReference>
<dbReference type="Pfam" id="PF00107">
    <property type="entry name" value="ADH_zinc_N"/>
    <property type="match status" value="1"/>
</dbReference>
<dbReference type="PROSITE" id="PS00059">
    <property type="entry name" value="ADH_ZINC"/>
    <property type="match status" value="1"/>
</dbReference>
<proteinExistence type="inferred from homology"/>